<organism evidence="2 3">
    <name type="scientific">Dentiscutata erythropus</name>
    <dbReference type="NCBI Taxonomy" id="1348616"/>
    <lineage>
        <taxon>Eukaryota</taxon>
        <taxon>Fungi</taxon>
        <taxon>Fungi incertae sedis</taxon>
        <taxon>Mucoromycota</taxon>
        <taxon>Glomeromycotina</taxon>
        <taxon>Glomeromycetes</taxon>
        <taxon>Diversisporales</taxon>
        <taxon>Gigasporaceae</taxon>
        <taxon>Dentiscutata</taxon>
    </lineage>
</organism>
<proteinExistence type="predicted"/>
<reference evidence="2" key="1">
    <citation type="submission" date="2021-06" db="EMBL/GenBank/DDBJ databases">
        <authorList>
            <person name="Kallberg Y."/>
            <person name="Tangrot J."/>
            <person name="Rosling A."/>
        </authorList>
    </citation>
    <scope>NUCLEOTIDE SEQUENCE</scope>
    <source>
        <strain evidence="2">MA453B</strain>
    </source>
</reference>
<dbReference type="AlphaFoldDB" id="A0A9N9JTZ8"/>
<accession>A0A9N9JTZ8</accession>
<keyword evidence="3" id="KW-1185">Reference proteome</keyword>
<dbReference type="EMBL" id="CAJVPY010028902">
    <property type="protein sequence ID" value="CAG8793454.1"/>
    <property type="molecule type" value="Genomic_DNA"/>
</dbReference>
<feature type="region of interest" description="Disordered" evidence="1">
    <location>
        <begin position="142"/>
        <end position="163"/>
    </location>
</feature>
<dbReference type="OrthoDB" id="2389039at2759"/>
<feature type="non-terminal residue" evidence="2">
    <location>
        <position position="1"/>
    </location>
</feature>
<dbReference type="Proteomes" id="UP000789405">
    <property type="component" value="Unassembled WGS sequence"/>
</dbReference>
<feature type="non-terminal residue" evidence="2">
    <location>
        <position position="163"/>
    </location>
</feature>
<name>A0A9N9JTZ8_9GLOM</name>
<sequence>YLTNFPTLDEIVRENGDKGLSAILENEIANHRDILFIAIENEKSIEKINRTYCYVFFDIRVPDGETPDKCKEKMIEILSGIVKSFKMEHIKAFPFHRYYTEKKPYLRIYTNGTEERKRAIKAVQDNNFEIASDDLYSFHQKAKNAIKPPEEGEKDPEEKEYID</sequence>
<gene>
    <name evidence="2" type="ORF">DERYTH_LOCUS21889</name>
</gene>
<comment type="caution">
    <text evidence="2">The sequence shown here is derived from an EMBL/GenBank/DDBJ whole genome shotgun (WGS) entry which is preliminary data.</text>
</comment>
<evidence type="ECO:0000313" key="3">
    <source>
        <dbReference type="Proteomes" id="UP000789405"/>
    </source>
</evidence>
<evidence type="ECO:0000313" key="2">
    <source>
        <dbReference type="EMBL" id="CAG8793454.1"/>
    </source>
</evidence>
<evidence type="ECO:0000256" key="1">
    <source>
        <dbReference type="SAM" id="MobiDB-lite"/>
    </source>
</evidence>
<feature type="compositionally biased region" description="Basic and acidic residues" evidence="1">
    <location>
        <begin position="148"/>
        <end position="163"/>
    </location>
</feature>
<protein>
    <submittedName>
        <fullName evidence="2">17775_t:CDS:1</fullName>
    </submittedName>
</protein>